<dbReference type="InterPro" id="IPR036514">
    <property type="entry name" value="SGNH_hydro_sf"/>
</dbReference>
<feature type="domain" description="SGNH hydrolase-type esterase" evidence="2">
    <location>
        <begin position="179"/>
        <end position="355"/>
    </location>
</feature>
<keyword evidence="4" id="KW-0378">Hydrolase</keyword>
<comment type="caution">
    <text evidence="4">The sequence shown here is derived from an EMBL/GenBank/DDBJ whole genome shotgun (WGS) entry which is preliminary data.</text>
</comment>
<name>A0ABR9XNC1_9SPHI</name>
<evidence type="ECO:0000313" key="4">
    <source>
        <dbReference type="EMBL" id="MBE9668765.1"/>
    </source>
</evidence>
<feature type="domain" description="SGNH hydrolase-type esterase N-terminal" evidence="3">
    <location>
        <begin position="33"/>
        <end position="171"/>
    </location>
</feature>
<dbReference type="InterPro" id="IPR032740">
    <property type="entry name" value="GxDLY"/>
</dbReference>
<proteinExistence type="predicted"/>
<sequence length="364" mass="39885">MFGIGRKLTATAFIILLTAVPSHLQAQAKKQVYTNAATLYTSGKMFTTVQPFQRVDTVNYKAMPAAVKRLYTYSAGLAVCFSTNSTSITAKWCVNKPVTYPNLTPIASKGLDLYVHKNGKWQYSGVGRPDKDCSNGVLVENMDNSEKSFTLYLPIYSELSSLEIGIDSGSYIKSRPETKKRVLVYGSSITEGASASRPGLAYPAALSRRLGFDFINAGVSGSAKMEPAVIAMLNDVKADAYILDCIPNSSDAVVKERALNMIKAIQAAHPGKPIIMLNSIVREQSFVDAKVNAMVKAQNMAIDSIAHNLLKIKTKDFYYLDTNGFLGDDHEGSTDGIHPNDLGSFRFVEKLQPLIEPILRKYLR</sequence>
<feature type="chain" id="PRO_5046147973" evidence="1">
    <location>
        <begin position="27"/>
        <end position="364"/>
    </location>
</feature>
<evidence type="ECO:0000313" key="5">
    <source>
        <dbReference type="Proteomes" id="UP000632774"/>
    </source>
</evidence>
<feature type="signal peptide" evidence="1">
    <location>
        <begin position="1"/>
        <end position="26"/>
    </location>
</feature>
<keyword evidence="5" id="KW-1185">Reference proteome</keyword>
<gene>
    <name evidence="4" type="ORF">IRJ18_20525</name>
</gene>
<dbReference type="Gene3D" id="2.60.120.260">
    <property type="entry name" value="Galactose-binding domain-like"/>
    <property type="match status" value="1"/>
</dbReference>
<evidence type="ECO:0000259" key="3">
    <source>
        <dbReference type="Pfam" id="PF14607"/>
    </source>
</evidence>
<keyword evidence="1" id="KW-0732">Signal</keyword>
<evidence type="ECO:0000259" key="2">
    <source>
        <dbReference type="Pfam" id="PF14606"/>
    </source>
</evidence>
<dbReference type="InterPro" id="IPR013830">
    <property type="entry name" value="SGNH_hydro"/>
</dbReference>
<dbReference type="SUPFAM" id="SSF52266">
    <property type="entry name" value="SGNH hydrolase"/>
    <property type="match status" value="1"/>
</dbReference>
<dbReference type="Pfam" id="PF14607">
    <property type="entry name" value="GxDLY"/>
    <property type="match status" value="1"/>
</dbReference>
<protein>
    <submittedName>
        <fullName evidence="4">SGNH/GDSL hydrolase family protein</fullName>
    </submittedName>
</protein>
<dbReference type="EMBL" id="JADFFM010000002">
    <property type="protein sequence ID" value="MBE9668765.1"/>
    <property type="molecule type" value="Genomic_DNA"/>
</dbReference>
<dbReference type="Gene3D" id="3.40.50.1110">
    <property type="entry name" value="SGNH hydrolase"/>
    <property type="match status" value="1"/>
</dbReference>
<dbReference type="Pfam" id="PF14606">
    <property type="entry name" value="Lipase_GDSL_3"/>
    <property type="match status" value="1"/>
</dbReference>
<reference evidence="4 5" key="1">
    <citation type="submission" date="2020-10" db="EMBL/GenBank/DDBJ databases">
        <title>Mucilaginibacter mali sp. nov., isolated from rhizosphere soil of apple orchard.</title>
        <authorList>
            <person name="Lee J.-S."/>
            <person name="Kim H.S."/>
            <person name="Kim J.-S."/>
        </authorList>
    </citation>
    <scope>NUCLEOTIDE SEQUENCE [LARGE SCALE GENOMIC DNA]</scope>
    <source>
        <strain evidence="4 5">KCTC 23157</strain>
    </source>
</reference>
<accession>A0ABR9XNC1</accession>
<organism evidence="4 5">
    <name type="scientific">Mucilaginibacter boryungensis</name>
    <dbReference type="NCBI Taxonomy" id="768480"/>
    <lineage>
        <taxon>Bacteria</taxon>
        <taxon>Pseudomonadati</taxon>
        <taxon>Bacteroidota</taxon>
        <taxon>Sphingobacteriia</taxon>
        <taxon>Sphingobacteriales</taxon>
        <taxon>Sphingobacteriaceae</taxon>
        <taxon>Mucilaginibacter</taxon>
    </lineage>
</organism>
<dbReference type="Proteomes" id="UP000632774">
    <property type="component" value="Unassembled WGS sequence"/>
</dbReference>
<evidence type="ECO:0000256" key="1">
    <source>
        <dbReference type="SAM" id="SignalP"/>
    </source>
</evidence>
<dbReference type="GO" id="GO:0016787">
    <property type="term" value="F:hydrolase activity"/>
    <property type="evidence" value="ECO:0007669"/>
    <property type="project" value="UniProtKB-KW"/>
</dbReference>